<keyword evidence="6 12" id="KW-0418">Kinase</keyword>
<dbReference type="InterPro" id="IPR045540">
    <property type="entry name" value="YegS/DAGK_C"/>
</dbReference>
<gene>
    <name evidence="12" type="ORF">ACFSFY_09015</name>
</gene>
<evidence type="ECO:0000256" key="2">
    <source>
        <dbReference type="ARBA" id="ARBA00005983"/>
    </source>
</evidence>
<dbReference type="Proteomes" id="UP001597218">
    <property type="component" value="Unassembled WGS sequence"/>
</dbReference>
<evidence type="ECO:0000313" key="13">
    <source>
        <dbReference type="Proteomes" id="UP001597218"/>
    </source>
</evidence>
<evidence type="ECO:0000313" key="12">
    <source>
        <dbReference type="EMBL" id="MFD1928198.1"/>
    </source>
</evidence>
<dbReference type="SMART" id="SM00046">
    <property type="entry name" value="DAGKc"/>
    <property type="match status" value="1"/>
</dbReference>
<dbReference type="PANTHER" id="PTHR12358:SF54">
    <property type="entry name" value="SPHINGOSINE KINASE RELATED PROTEIN"/>
    <property type="match status" value="1"/>
</dbReference>
<dbReference type="RefSeq" id="WP_381537325.1">
    <property type="nucleotide sequence ID" value="NZ_JBHUGI010000024.1"/>
</dbReference>
<dbReference type="NCBIfam" id="TIGR00147">
    <property type="entry name" value="YegS/Rv2252/BmrU family lipid kinase"/>
    <property type="match status" value="1"/>
</dbReference>
<evidence type="ECO:0000256" key="7">
    <source>
        <dbReference type="ARBA" id="ARBA00022840"/>
    </source>
</evidence>
<sequence length="298" mass="32412">MFLFIINPISGNGKAVPLWNDIEKEIPSTIKYQAILSNSEIEARDFIVKQLKTTEIKTIVIIGGDGTVNSVIQESAGTHVPIAIFPTGSGNDTARMFSLTRNPELFVKKLIENRTTCVDLLKVNGRYGITVVGVGIDATIGERANNASYKPILNKLKLGSSVYTIAAIFALMSFQTFTSKVIIDEQEFPLRNSWLTAIGNTTSYGGGLVVCPTASPTDGLLNITMVSDVNRLTVLCRSFPALLKGRTIHGKGVTYKTGKEIQIQTDRPIQVVLDGEIILTTPLHICVQEMALKLVLTT</sequence>
<keyword evidence="4 12" id="KW-0808">Transferase</keyword>
<dbReference type="PROSITE" id="PS50146">
    <property type="entry name" value="DAGK"/>
    <property type="match status" value="1"/>
</dbReference>
<name>A0ABW4SFE1_9BACL</name>
<evidence type="ECO:0000256" key="1">
    <source>
        <dbReference type="ARBA" id="ARBA00001946"/>
    </source>
</evidence>
<keyword evidence="3" id="KW-0444">Lipid biosynthesis</keyword>
<protein>
    <submittedName>
        <fullName evidence="12">Diacylglycerol/lipid kinase family protein</fullName>
        <ecNumber evidence="12">2.7.1.-</ecNumber>
    </submittedName>
</protein>
<accession>A0ABW4SFE1</accession>
<keyword evidence="13" id="KW-1185">Reference proteome</keyword>
<proteinExistence type="inferred from homology"/>
<keyword evidence="7" id="KW-0067">ATP-binding</keyword>
<dbReference type="Gene3D" id="2.60.200.40">
    <property type="match status" value="1"/>
</dbReference>
<dbReference type="InterPro" id="IPR001206">
    <property type="entry name" value="Diacylglycerol_kinase_cat_dom"/>
</dbReference>
<dbReference type="InterPro" id="IPR016064">
    <property type="entry name" value="NAD/diacylglycerol_kinase_sf"/>
</dbReference>
<evidence type="ECO:0000259" key="11">
    <source>
        <dbReference type="PROSITE" id="PS50146"/>
    </source>
</evidence>
<evidence type="ECO:0000256" key="6">
    <source>
        <dbReference type="ARBA" id="ARBA00022777"/>
    </source>
</evidence>
<reference evidence="13" key="1">
    <citation type="journal article" date="2019" name="Int. J. Syst. Evol. Microbiol.">
        <title>The Global Catalogue of Microorganisms (GCM) 10K type strain sequencing project: providing services to taxonomists for standard genome sequencing and annotation.</title>
        <authorList>
            <consortium name="The Broad Institute Genomics Platform"/>
            <consortium name="The Broad Institute Genome Sequencing Center for Infectious Disease"/>
            <person name="Wu L."/>
            <person name="Ma J."/>
        </authorList>
    </citation>
    <scope>NUCLEOTIDE SEQUENCE [LARGE SCALE GENOMIC DNA]</scope>
    <source>
        <strain evidence="13">CGMCC 4.7177</strain>
    </source>
</reference>
<dbReference type="Pfam" id="PF19279">
    <property type="entry name" value="YegS_C"/>
    <property type="match status" value="1"/>
</dbReference>
<comment type="similarity">
    <text evidence="2">Belongs to the diacylglycerol/lipid kinase family.</text>
</comment>
<keyword evidence="8" id="KW-0443">Lipid metabolism</keyword>
<evidence type="ECO:0000256" key="3">
    <source>
        <dbReference type="ARBA" id="ARBA00022516"/>
    </source>
</evidence>
<dbReference type="EC" id="2.7.1.-" evidence="12"/>
<evidence type="ECO:0000256" key="4">
    <source>
        <dbReference type="ARBA" id="ARBA00022679"/>
    </source>
</evidence>
<evidence type="ECO:0000256" key="8">
    <source>
        <dbReference type="ARBA" id="ARBA00023098"/>
    </source>
</evidence>
<keyword evidence="10" id="KW-1208">Phospholipid metabolism</keyword>
<feature type="domain" description="DAGKc" evidence="11">
    <location>
        <begin position="1"/>
        <end position="127"/>
    </location>
</feature>
<keyword evidence="5" id="KW-0547">Nucleotide-binding</keyword>
<dbReference type="InterPro" id="IPR017438">
    <property type="entry name" value="ATP-NAD_kinase_N"/>
</dbReference>
<dbReference type="Pfam" id="PF00781">
    <property type="entry name" value="DAGK_cat"/>
    <property type="match status" value="1"/>
</dbReference>
<keyword evidence="9" id="KW-0594">Phospholipid biosynthesis</keyword>
<dbReference type="PANTHER" id="PTHR12358">
    <property type="entry name" value="SPHINGOSINE KINASE"/>
    <property type="match status" value="1"/>
</dbReference>
<dbReference type="InterPro" id="IPR005218">
    <property type="entry name" value="Diacylglycerol/lipid_kinase"/>
</dbReference>
<organism evidence="12 13">
    <name type="scientific">Sporosarcina siberiensis</name>
    <dbReference type="NCBI Taxonomy" id="1365606"/>
    <lineage>
        <taxon>Bacteria</taxon>
        <taxon>Bacillati</taxon>
        <taxon>Bacillota</taxon>
        <taxon>Bacilli</taxon>
        <taxon>Bacillales</taxon>
        <taxon>Caryophanaceae</taxon>
        <taxon>Sporosarcina</taxon>
    </lineage>
</organism>
<evidence type="ECO:0000256" key="5">
    <source>
        <dbReference type="ARBA" id="ARBA00022741"/>
    </source>
</evidence>
<evidence type="ECO:0000256" key="10">
    <source>
        <dbReference type="ARBA" id="ARBA00023264"/>
    </source>
</evidence>
<comment type="cofactor">
    <cofactor evidence="1">
        <name>Mg(2+)</name>
        <dbReference type="ChEBI" id="CHEBI:18420"/>
    </cofactor>
</comment>
<dbReference type="Gene3D" id="3.40.50.10330">
    <property type="entry name" value="Probable inorganic polyphosphate/atp-NAD kinase, domain 1"/>
    <property type="match status" value="1"/>
</dbReference>
<dbReference type="SUPFAM" id="SSF111331">
    <property type="entry name" value="NAD kinase/diacylglycerol kinase-like"/>
    <property type="match status" value="1"/>
</dbReference>
<dbReference type="EMBL" id="JBHUGI010000024">
    <property type="protein sequence ID" value="MFD1928198.1"/>
    <property type="molecule type" value="Genomic_DNA"/>
</dbReference>
<dbReference type="InterPro" id="IPR050187">
    <property type="entry name" value="Lipid_Phosphate_FormReg"/>
</dbReference>
<comment type="caution">
    <text evidence="12">The sequence shown here is derived from an EMBL/GenBank/DDBJ whole genome shotgun (WGS) entry which is preliminary data.</text>
</comment>
<dbReference type="GO" id="GO:0016301">
    <property type="term" value="F:kinase activity"/>
    <property type="evidence" value="ECO:0007669"/>
    <property type="project" value="UniProtKB-KW"/>
</dbReference>
<evidence type="ECO:0000256" key="9">
    <source>
        <dbReference type="ARBA" id="ARBA00023209"/>
    </source>
</evidence>